<sequence length="183" mass="19869">MAPKNTATATGSMMINAGQVCLPASVLTIGAAGAAIQFGTILEEASAVAMAPFTAVTSTNDVNIVVPRLPSRGRRPNVVIPNPPRVPMKERMTPISASKKMELQGRLVFQNRIDGTSLLDMAPKASVFNRLTFPKDTVTKSFKRNLSRTLKRQEMNKGNKSQQTQHNRFVAGPTFWPVTALHP</sequence>
<proteinExistence type="predicted"/>
<organism evidence="1">
    <name type="scientific">Ananas comosus var. bracteatus</name>
    <name type="common">red pineapple</name>
    <dbReference type="NCBI Taxonomy" id="296719"/>
    <lineage>
        <taxon>Eukaryota</taxon>
        <taxon>Viridiplantae</taxon>
        <taxon>Streptophyta</taxon>
        <taxon>Embryophyta</taxon>
        <taxon>Tracheophyta</taxon>
        <taxon>Spermatophyta</taxon>
        <taxon>Magnoliopsida</taxon>
        <taxon>Liliopsida</taxon>
        <taxon>Poales</taxon>
        <taxon>Bromeliaceae</taxon>
        <taxon>Bromelioideae</taxon>
        <taxon>Ananas</taxon>
    </lineage>
</organism>
<evidence type="ECO:0000313" key="1">
    <source>
        <dbReference type="EMBL" id="CAD1832722.1"/>
    </source>
</evidence>
<name>A0A6V7PPD5_ANACO</name>
<dbReference type="EMBL" id="LR862150">
    <property type="protein sequence ID" value="CAD1832722.1"/>
    <property type="molecule type" value="Genomic_DNA"/>
</dbReference>
<accession>A0A6V7PPD5</accession>
<gene>
    <name evidence="1" type="ORF">CB5_LOCUS15933</name>
</gene>
<dbReference type="AlphaFoldDB" id="A0A6V7PPD5"/>
<protein>
    <submittedName>
        <fullName evidence="1">Uncharacterized protein</fullName>
    </submittedName>
</protein>
<reference evidence="1" key="1">
    <citation type="submission" date="2020-07" db="EMBL/GenBank/DDBJ databases">
        <authorList>
            <person name="Lin J."/>
        </authorList>
    </citation>
    <scope>NUCLEOTIDE SEQUENCE</scope>
</reference>